<dbReference type="InterPro" id="IPR012902">
    <property type="entry name" value="N_methyl_site"/>
</dbReference>
<proteinExistence type="predicted"/>
<organism evidence="3 4">
    <name type="scientific">Adhaeretor mobilis</name>
    <dbReference type="NCBI Taxonomy" id="1930276"/>
    <lineage>
        <taxon>Bacteria</taxon>
        <taxon>Pseudomonadati</taxon>
        <taxon>Planctomycetota</taxon>
        <taxon>Planctomycetia</taxon>
        <taxon>Pirellulales</taxon>
        <taxon>Lacipirellulaceae</taxon>
        <taxon>Adhaeretor</taxon>
    </lineage>
</organism>
<dbReference type="AlphaFoldDB" id="A0A517MTP1"/>
<dbReference type="Pfam" id="PF07596">
    <property type="entry name" value="SBP_bac_10"/>
    <property type="match status" value="1"/>
</dbReference>
<dbReference type="NCBIfam" id="TIGR04294">
    <property type="entry name" value="pre_pil_HX9DG"/>
    <property type="match status" value="1"/>
</dbReference>
<evidence type="ECO:0000256" key="1">
    <source>
        <dbReference type="SAM" id="Phobius"/>
    </source>
</evidence>
<gene>
    <name evidence="3" type="ORF">HG15A2_15160</name>
</gene>
<accession>A0A517MTP1</accession>
<dbReference type="PANTHER" id="PTHR30093:SF2">
    <property type="entry name" value="TYPE II SECRETION SYSTEM PROTEIN H"/>
    <property type="match status" value="1"/>
</dbReference>
<name>A0A517MTP1_9BACT</name>
<dbReference type="EMBL" id="CP036263">
    <property type="protein sequence ID" value="QDS98243.1"/>
    <property type="molecule type" value="Genomic_DNA"/>
</dbReference>
<dbReference type="RefSeq" id="WP_218932384.1">
    <property type="nucleotide sequence ID" value="NZ_CP036263.1"/>
</dbReference>
<dbReference type="Gene3D" id="3.30.700.10">
    <property type="entry name" value="Glycoprotein, Type 4 Pilin"/>
    <property type="match status" value="1"/>
</dbReference>
<dbReference type="NCBIfam" id="TIGR02532">
    <property type="entry name" value="IV_pilin_GFxxxE"/>
    <property type="match status" value="1"/>
</dbReference>
<protein>
    <recommendedName>
        <fullName evidence="2">DUF1559 domain-containing protein</fullName>
    </recommendedName>
</protein>
<dbReference type="PANTHER" id="PTHR30093">
    <property type="entry name" value="GENERAL SECRETION PATHWAY PROTEIN G"/>
    <property type="match status" value="1"/>
</dbReference>
<keyword evidence="4" id="KW-1185">Reference proteome</keyword>
<dbReference type="InterPro" id="IPR045584">
    <property type="entry name" value="Pilin-like"/>
</dbReference>
<keyword evidence="1" id="KW-1133">Transmembrane helix</keyword>
<sequence length="336" mass="37254">MVTWMNTDRGADAVRRRGFTLVELLVVIAIIGVLVGLLLPAVQAAREAARRSQCTNNLKQMGLAHLNYEAATGHFPDGMTLDWEGVCRLMPIDGCRGWSNIHHTLAYYEQGAVSQQIDFDFDGGWLYFFRSLSAAERDIIENAEISVLMCPSVVKWEKTNRKDYYGCFGGRGHSEAQPPLGQPNTGDTLLPARGASRVADDGVLYANSSTKFSEITDGSSNTFLAGESVHGNRISSPGYNTCEGGQPEWYVGGRSWRNVGDLSYSRILRSTINPINFEFECRESRYENEIPYGSEHTGGCNMVFADGHVDFLSEDIDFTLYQSLSTRAYGEVDISY</sequence>
<evidence type="ECO:0000313" key="3">
    <source>
        <dbReference type="EMBL" id="QDS98243.1"/>
    </source>
</evidence>
<evidence type="ECO:0000313" key="4">
    <source>
        <dbReference type="Proteomes" id="UP000319852"/>
    </source>
</evidence>
<feature type="transmembrane region" description="Helical" evidence="1">
    <location>
        <begin position="21"/>
        <end position="42"/>
    </location>
</feature>
<feature type="domain" description="DUF1559" evidence="2">
    <location>
        <begin position="43"/>
        <end position="318"/>
    </location>
</feature>
<dbReference type="Proteomes" id="UP000319852">
    <property type="component" value="Chromosome"/>
</dbReference>
<keyword evidence="1" id="KW-0472">Membrane</keyword>
<dbReference type="KEGG" id="amob:HG15A2_15160"/>
<dbReference type="PROSITE" id="PS00409">
    <property type="entry name" value="PROKAR_NTER_METHYL"/>
    <property type="match status" value="1"/>
</dbReference>
<dbReference type="SUPFAM" id="SSF54523">
    <property type="entry name" value="Pili subunits"/>
    <property type="match status" value="1"/>
</dbReference>
<evidence type="ECO:0000259" key="2">
    <source>
        <dbReference type="Pfam" id="PF07596"/>
    </source>
</evidence>
<dbReference type="InterPro" id="IPR027558">
    <property type="entry name" value="Pre_pil_HX9DG_C"/>
</dbReference>
<dbReference type="Pfam" id="PF07963">
    <property type="entry name" value="N_methyl"/>
    <property type="match status" value="1"/>
</dbReference>
<reference evidence="3 4" key="1">
    <citation type="submission" date="2019-02" db="EMBL/GenBank/DDBJ databases">
        <title>Deep-cultivation of Planctomycetes and their phenomic and genomic characterization uncovers novel biology.</title>
        <authorList>
            <person name="Wiegand S."/>
            <person name="Jogler M."/>
            <person name="Boedeker C."/>
            <person name="Pinto D."/>
            <person name="Vollmers J."/>
            <person name="Rivas-Marin E."/>
            <person name="Kohn T."/>
            <person name="Peeters S.H."/>
            <person name="Heuer A."/>
            <person name="Rast P."/>
            <person name="Oberbeckmann S."/>
            <person name="Bunk B."/>
            <person name="Jeske O."/>
            <person name="Meyerdierks A."/>
            <person name="Storesund J.E."/>
            <person name="Kallscheuer N."/>
            <person name="Luecker S."/>
            <person name="Lage O.M."/>
            <person name="Pohl T."/>
            <person name="Merkel B.J."/>
            <person name="Hornburger P."/>
            <person name="Mueller R.-W."/>
            <person name="Bruemmer F."/>
            <person name="Labrenz M."/>
            <person name="Spormann A.M."/>
            <person name="Op den Camp H."/>
            <person name="Overmann J."/>
            <person name="Amann R."/>
            <person name="Jetten M.S.M."/>
            <person name="Mascher T."/>
            <person name="Medema M.H."/>
            <person name="Devos D.P."/>
            <person name="Kaster A.-K."/>
            <person name="Ovreas L."/>
            <person name="Rohde M."/>
            <person name="Galperin M.Y."/>
            <person name="Jogler C."/>
        </authorList>
    </citation>
    <scope>NUCLEOTIDE SEQUENCE [LARGE SCALE GENOMIC DNA]</scope>
    <source>
        <strain evidence="3 4">HG15A2</strain>
    </source>
</reference>
<dbReference type="InterPro" id="IPR011453">
    <property type="entry name" value="DUF1559"/>
</dbReference>
<keyword evidence="1" id="KW-0812">Transmembrane</keyword>